<evidence type="ECO:0000313" key="1">
    <source>
        <dbReference type="EMBL" id="KAK0050124.1"/>
    </source>
</evidence>
<reference evidence="1" key="2">
    <citation type="submission" date="2023-04" db="EMBL/GenBank/DDBJ databases">
        <authorList>
            <person name="Bu L."/>
            <person name="Lu L."/>
            <person name="Laidemitt M.R."/>
            <person name="Zhang S.M."/>
            <person name="Mutuku M."/>
            <person name="Mkoji G."/>
            <person name="Steinauer M."/>
            <person name="Loker E.S."/>
        </authorList>
    </citation>
    <scope>NUCLEOTIDE SEQUENCE</scope>
    <source>
        <strain evidence="1">KasaAsao</strain>
        <tissue evidence="1">Whole Snail</tissue>
    </source>
</reference>
<organism evidence="1 2">
    <name type="scientific">Biomphalaria pfeifferi</name>
    <name type="common">Bloodfluke planorb</name>
    <name type="synonym">Freshwater snail</name>
    <dbReference type="NCBI Taxonomy" id="112525"/>
    <lineage>
        <taxon>Eukaryota</taxon>
        <taxon>Metazoa</taxon>
        <taxon>Spiralia</taxon>
        <taxon>Lophotrochozoa</taxon>
        <taxon>Mollusca</taxon>
        <taxon>Gastropoda</taxon>
        <taxon>Heterobranchia</taxon>
        <taxon>Euthyneura</taxon>
        <taxon>Panpulmonata</taxon>
        <taxon>Hygrophila</taxon>
        <taxon>Lymnaeoidea</taxon>
        <taxon>Planorbidae</taxon>
        <taxon>Biomphalaria</taxon>
    </lineage>
</organism>
<dbReference type="AlphaFoldDB" id="A0AAD8BA40"/>
<reference evidence="1" key="1">
    <citation type="journal article" date="2023" name="PLoS Negl. Trop. Dis.">
        <title>A genome sequence for Biomphalaria pfeifferi, the major vector snail for the human-infecting parasite Schistosoma mansoni.</title>
        <authorList>
            <person name="Bu L."/>
            <person name="Lu L."/>
            <person name="Laidemitt M.R."/>
            <person name="Zhang S.M."/>
            <person name="Mutuku M."/>
            <person name="Mkoji G."/>
            <person name="Steinauer M."/>
            <person name="Loker E.S."/>
        </authorList>
    </citation>
    <scope>NUCLEOTIDE SEQUENCE</scope>
    <source>
        <strain evidence="1">KasaAsao</strain>
    </source>
</reference>
<protein>
    <submittedName>
        <fullName evidence="1">Uncharacterized protein</fullName>
    </submittedName>
</protein>
<dbReference type="EMBL" id="JASAOG010000118">
    <property type="protein sequence ID" value="KAK0050124.1"/>
    <property type="molecule type" value="Genomic_DNA"/>
</dbReference>
<name>A0AAD8BA40_BIOPF</name>
<gene>
    <name evidence="1" type="ORF">Bpfe_020505</name>
</gene>
<proteinExistence type="predicted"/>
<sequence length="119" mass="13896">MYGCHRNRKLGTEMYGCHRDRKLGTEMYGCHRNRKLGTEMYGCHRNRKLGTEMYGCHRNRNRDKTVTVATIRLKQKKNGFNPLIPQKVSVCSLGADVNQTFSRAKYMMFLMKIVQGNEM</sequence>
<comment type="caution">
    <text evidence="1">The sequence shown here is derived from an EMBL/GenBank/DDBJ whole genome shotgun (WGS) entry which is preliminary data.</text>
</comment>
<dbReference type="Proteomes" id="UP001233172">
    <property type="component" value="Unassembled WGS sequence"/>
</dbReference>
<evidence type="ECO:0000313" key="2">
    <source>
        <dbReference type="Proteomes" id="UP001233172"/>
    </source>
</evidence>
<accession>A0AAD8BA40</accession>
<keyword evidence="2" id="KW-1185">Reference proteome</keyword>